<gene>
    <name evidence="8" type="ORF">HGG79_17210</name>
</gene>
<dbReference type="AlphaFoldDB" id="A0A923EAK4"/>
<keyword evidence="5 6" id="KW-0472">Membrane</keyword>
<evidence type="ECO:0000313" key="9">
    <source>
        <dbReference type="Proteomes" id="UP000563151"/>
    </source>
</evidence>
<evidence type="ECO:0000256" key="5">
    <source>
        <dbReference type="ARBA" id="ARBA00023136"/>
    </source>
</evidence>
<keyword evidence="9" id="KW-1185">Reference proteome</keyword>
<accession>A0A923EAK4</accession>
<keyword evidence="3 6" id="KW-0812">Transmembrane</keyword>
<evidence type="ECO:0000259" key="7">
    <source>
        <dbReference type="Pfam" id="PF13244"/>
    </source>
</evidence>
<protein>
    <submittedName>
        <fullName evidence="8">DUF4040 domain-containing protein</fullName>
    </submittedName>
</protein>
<proteinExistence type="predicted"/>
<dbReference type="Proteomes" id="UP000563151">
    <property type="component" value="Unassembled WGS sequence"/>
</dbReference>
<dbReference type="Pfam" id="PF13244">
    <property type="entry name" value="MbhD"/>
    <property type="match status" value="1"/>
</dbReference>
<dbReference type="RefSeq" id="WP_035146721.1">
    <property type="nucleotide sequence ID" value="NZ_JAAZWO010000029.1"/>
</dbReference>
<evidence type="ECO:0000256" key="1">
    <source>
        <dbReference type="ARBA" id="ARBA00004651"/>
    </source>
</evidence>
<dbReference type="GO" id="GO:0005886">
    <property type="term" value="C:plasma membrane"/>
    <property type="evidence" value="ECO:0007669"/>
    <property type="project" value="UniProtKB-SubCell"/>
</dbReference>
<evidence type="ECO:0000256" key="6">
    <source>
        <dbReference type="SAM" id="Phobius"/>
    </source>
</evidence>
<organism evidence="8 9">
    <name type="scientific">Clostridium tetanomorphum</name>
    <dbReference type="NCBI Taxonomy" id="1553"/>
    <lineage>
        <taxon>Bacteria</taxon>
        <taxon>Bacillati</taxon>
        <taxon>Bacillota</taxon>
        <taxon>Clostridia</taxon>
        <taxon>Eubacteriales</taxon>
        <taxon>Clostridiaceae</taxon>
        <taxon>Clostridium</taxon>
    </lineage>
</organism>
<evidence type="ECO:0000256" key="3">
    <source>
        <dbReference type="ARBA" id="ARBA00022692"/>
    </source>
</evidence>
<keyword evidence="4 6" id="KW-1133">Transmembrane helix</keyword>
<sequence>MKLFSIIMLTFLILSSIIVSSMKSLLGAIIVFTVYSLLMAILWQQLNAPDLAITEAAVGAGVTTVLFILTLKRIRGVKK</sequence>
<reference evidence="8 9" key="1">
    <citation type="submission" date="2020-04" db="EMBL/GenBank/DDBJ databases">
        <title>Genomic insights into acetone-butanol-ethanol (ABE) fermentation by sequencing solventogenic clostridia strains.</title>
        <authorList>
            <person name="Brown S."/>
        </authorList>
    </citation>
    <scope>NUCLEOTIDE SEQUENCE [LARGE SCALE GENOMIC DNA]</scope>
    <source>
        <strain evidence="8 9">DJ011</strain>
    </source>
</reference>
<name>A0A923EAK4_CLOTT</name>
<evidence type="ECO:0000256" key="4">
    <source>
        <dbReference type="ARBA" id="ARBA00022989"/>
    </source>
</evidence>
<feature type="domain" description="MrpA C-terminal/MbhD" evidence="7">
    <location>
        <begin position="11"/>
        <end position="75"/>
    </location>
</feature>
<dbReference type="InterPro" id="IPR025383">
    <property type="entry name" value="MrpA_C/MbhD"/>
</dbReference>
<feature type="transmembrane region" description="Helical" evidence="6">
    <location>
        <begin position="51"/>
        <end position="71"/>
    </location>
</feature>
<evidence type="ECO:0000256" key="2">
    <source>
        <dbReference type="ARBA" id="ARBA00022475"/>
    </source>
</evidence>
<comment type="caution">
    <text evidence="8">The sequence shown here is derived from an EMBL/GenBank/DDBJ whole genome shotgun (WGS) entry which is preliminary data.</text>
</comment>
<evidence type="ECO:0000313" key="8">
    <source>
        <dbReference type="EMBL" id="MBC2399495.1"/>
    </source>
</evidence>
<dbReference type="EMBL" id="JAAZWO010000029">
    <property type="protein sequence ID" value="MBC2399495.1"/>
    <property type="molecule type" value="Genomic_DNA"/>
</dbReference>
<keyword evidence="2" id="KW-1003">Cell membrane</keyword>
<comment type="subcellular location">
    <subcellularLocation>
        <location evidence="1">Cell membrane</location>
        <topology evidence="1">Multi-pass membrane protein</topology>
    </subcellularLocation>
</comment>